<evidence type="ECO:0000256" key="2">
    <source>
        <dbReference type="ARBA" id="ARBA00022428"/>
    </source>
</evidence>
<evidence type="ECO:0000313" key="5">
    <source>
        <dbReference type="EMBL" id="QDV08677.1"/>
    </source>
</evidence>
<dbReference type="Proteomes" id="UP000320390">
    <property type="component" value="Chromosome"/>
</dbReference>
<comment type="catalytic activity">
    <reaction evidence="4">
        <text>chorismate = 3-[(1-carboxyvinyl)-oxy]benzoate + H2O</text>
        <dbReference type="Rhea" id="RHEA:40051"/>
        <dbReference type="ChEBI" id="CHEBI:15377"/>
        <dbReference type="ChEBI" id="CHEBI:29748"/>
        <dbReference type="ChEBI" id="CHEBI:76981"/>
        <dbReference type="EC" id="4.2.1.151"/>
    </reaction>
</comment>
<dbReference type="EC" id="4.2.1.151" evidence="4"/>
<keyword evidence="2 4" id="KW-0474">Menaquinone biosynthesis</keyword>
<comment type="function">
    <text evidence="4">Catalyzes the dehydration of chorismate into 3-[(1-carboxyvinyl)oxy]benzoate, a step in the biosynthesis of menaquinone (MK, vitamin K2).</text>
</comment>
<dbReference type="UniPathway" id="UPA00079"/>
<dbReference type="SUPFAM" id="SSF53850">
    <property type="entry name" value="Periplasmic binding protein-like II"/>
    <property type="match status" value="1"/>
</dbReference>
<dbReference type="GO" id="GO:0009234">
    <property type="term" value="P:menaquinone biosynthetic process"/>
    <property type="evidence" value="ECO:0007669"/>
    <property type="project" value="UniProtKB-UniRule"/>
</dbReference>
<sequence length="272" mass="29749">MITPMSASSSELRVGSVPYLVGRPLDHGLGREPGITLEHDVPARLIERLRGGEIDVALVSSIELFRRPGYRYIDGIGVAGNGYVGSVQVFLRKPIQEAASIAMDPASRAAAALTRSLLYEREGGAPEFIEVPLGADPREAKGADAWLRIGDAALRETLTIDAPAWNPSEEWRKRTGMPFVFAAWIVAEDVDIEPHLEAFRRARENGRSAIPALAREAAETWRLPEAQCLSYLAEECSYDPGPAMAPSLREFQRRAALADLCAKDLLPEPVHL</sequence>
<dbReference type="CDD" id="cd13634">
    <property type="entry name" value="PBP2_Sco4506"/>
    <property type="match status" value="1"/>
</dbReference>
<dbReference type="Pfam" id="PF02621">
    <property type="entry name" value="VitK2_biosynth"/>
    <property type="match status" value="1"/>
</dbReference>
<name>A0A518EX76_9BACT</name>
<organism evidence="5 6">
    <name type="scientific">Saltatorellus ferox</name>
    <dbReference type="NCBI Taxonomy" id="2528018"/>
    <lineage>
        <taxon>Bacteria</taxon>
        <taxon>Pseudomonadati</taxon>
        <taxon>Planctomycetota</taxon>
        <taxon>Planctomycetia</taxon>
        <taxon>Planctomycetia incertae sedis</taxon>
        <taxon>Saltatorellus</taxon>
    </lineage>
</organism>
<proteinExistence type="inferred from homology"/>
<comment type="similarity">
    <text evidence="4">Belongs to the MqnA/MqnD family. MqnA subfamily.</text>
</comment>
<dbReference type="InterPro" id="IPR003773">
    <property type="entry name" value="Menaquinone_biosynth"/>
</dbReference>
<dbReference type="PANTHER" id="PTHR37690">
    <property type="entry name" value="CHORISMATE DEHYDRATASE"/>
    <property type="match status" value="1"/>
</dbReference>
<gene>
    <name evidence="4 5" type="primary">mqnA</name>
    <name evidence="5" type="ORF">Poly30_42300</name>
</gene>
<evidence type="ECO:0000256" key="3">
    <source>
        <dbReference type="ARBA" id="ARBA00023239"/>
    </source>
</evidence>
<evidence type="ECO:0000256" key="1">
    <source>
        <dbReference type="ARBA" id="ARBA00004863"/>
    </source>
</evidence>
<dbReference type="EMBL" id="CP036434">
    <property type="protein sequence ID" value="QDV08677.1"/>
    <property type="molecule type" value="Genomic_DNA"/>
</dbReference>
<dbReference type="PANTHER" id="PTHR37690:SF1">
    <property type="entry name" value="CHORISMATE DEHYDRATASE"/>
    <property type="match status" value="1"/>
</dbReference>
<keyword evidence="3 4" id="KW-0456">Lyase</keyword>
<protein>
    <recommendedName>
        <fullName evidence="4">Chorismate dehydratase</fullName>
        <ecNumber evidence="4">4.2.1.151</ecNumber>
    </recommendedName>
    <alternativeName>
        <fullName evidence="4">Menaquinone biosynthetic enzyme MqnA</fullName>
    </alternativeName>
</protein>
<comment type="pathway">
    <text evidence="1 4">Quinol/quinone metabolism; menaquinone biosynthesis.</text>
</comment>
<accession>A0A518EX76</accession>
<dbReference type="Gene3D" id="3.40.190.10">
    <property type="entry name" value="Periplasmic binding protein-like II"/>
    <property type="match status" value="2"/>
</dbReference>
<dbReference type="InterPro" id="IPR030868">
    <property type="entry name" value="MqnA"/>
</dbReference>
<dbReference type="HAMAP" id="MF_00995">
    <property type="entry name" value="MqnA"/>
    <property type="match status" value="1"/>
</dbReference>
<evidence type="ECO:0000313" key="6">
    <source>
        <dbReference type="Proteomes" id="UP000320390"/>
    </source>
</evidence>
<reference evidence="5 6" key="1">
    <citation type="submission" date="2019-02" db="EMBL/GenBank/DDBJ databases">
        <title>Deep-cultivation of Planctomycetes and their phenomic and genomic characterization uncovers novel biology.</title>
        <authorList>
            <person name="Wiegand S."/>
            <person name="Jogler M."/>
            <person name="Boedeker C."/>
            <person name="Pinto D."/>
            <person name="Vollmers J."/>
            <person name="Rivas-Marin E."/>
            <person name="Kohn T."/>
            <person name="Peeters S.H."/>
            <person name="Heuer A."/>
            <person name="Rast P."/>
            <person name="Oberbeckmann S."/>
            <person name="Bunk B."/>
            <person name="Jeske O."/>
            <person name="Meyerdierks A."/>
            <person name="Storesund J.E."/>
            <person name="Kallscheuer N."/>
            <person name="Luecker S."/>
            <person name="Lage O.M."/>
            <person name="Pohl T."/>
            <person name="Merkel B.J."/>
            <person name="Hornburger P."/>
            <person name="Mueller R.-W."/>
            <person name="Bruemmer F."/>
            <person name="Labrenz M."/>
            <person name="Spormann A.M."/>
            <person name="Op den Camp H."/>
            <person name="Overmann J."/>
            <person name="Amann R."/>
            <person name="Jetten M.S.M."/>
            <person name="Mascher T."/>
            <person name="Medema M.H."/>
            <person name="Devos D.P."/>
            <person name="Kaster A.-K."/>
            <person name="Ovreas L."/>
            <person name="Rohde M."/>
            <person name="Galperin M.Y."/>
            <person name="Jogler C."/>
        </authorList>
    </citation>
    <scope>NUCLEOTIDE SEQUENCE [LARGE SCALE GENOMIC DNA]</scope>
    <source>
        <strain evidence="5 6">Poly30</strain>
    </source>
</reference>
<dbReference type="GO" id="GO:0016836">
    <property type="term" value="F:hydro-lyase activity"/>
    <property type="evidence" value="ECO:0007669"/>
    <property type="project" value="UniProtKB-UniRule"/>
</dbReference>
<dbReference type="AlphaFoldDB" id="A0A518EX76"/>
<evidence type="ECO:0000256" key="4">
    <source>
        <dbReference type="HAMAP-Rule" id="MF_00995"/>
    </source>
</evidence>
<keyword evidence="6" id="KW-1185">Reference proteome</keyword>